<sequence>MEIRLCDNIVRFRKSKGYTQEELAKKLNISSQAVSKWENAQSLPDIALLPALAGILETDIDTLMGYIPKKKMVTPYEDRYNGKEYYWGTMPNEMCMEVLRRYYPTRPLRLLEVGCGEGKDAVFFARNGYQVTAFDVTESGVEKARRLADIHQADIDFFRADLRDFRLDEDFDIIYSSGVFHHILPELRDEIMENYRSHTAPGGMHAVNVFVEKPFIPEPPDSDLCSRNWASGELFTCYKDWLIEECREVIFDCNSSGIPHKHCMDTVFARKMPDRKGE</sequence>
<evidence type="ECO:0000259" key="2">
    <source>
        <dbReference type="PROSITE" id="PS50943"/>
    </source>
</evidence>
<dbReference type="SMART" id="SM00530">
    <property type="entry name" value="HTH_XRE"/>
    <property type="match status" value="1"/>
</dbReference>
<dbReference type="InterPro" id="IPR001387">
    <property type="entry name" value="Cro/C1-type_HTH"/>
</dbReference>
<dbReference type="EC" id="2.1.1.-" evidence="3"/>
<dbReference type="InterPro" id="IPR041698">
    <property type="entry name" value="Methyltransf_25"/>
</dbReference>
<dbReference type="GO" id="GO:0008168">
    <property type="term" value="F:methyltransferase activity"/>
    <property type="evidence" value="ECO:0007669"/>
    <property type="project" value="UniProtKB-KW"/>
</dbReference>
<proteinExistence type="predicted"/>
<dbReference type="PANTHER" id="PTHR46558">
    <property type="entry name" value="TRACRIPTIONAL REGULATORY PROTEIN-RELATED-RELATED"/>
    <property type="match status" value="1"/>
</dbReference>
<dbReference type="PROSITE" id="PS50943">
    <property type="entry name" value="HTH_CROC1"/>
    <property type="match status" value="1"/>
</dbReference>
<dbReference type="GO" id="GO:0032259">
    <property type="term" value="P:methylation"/>
    <property type="evidence" value="ECO:0007669"/>
    <property type="project" value="UniProtKB-KW"/>
</dbReference>
<dbReference type="Gene3D" id="3.40.50.150">
    <property type="entry name" value="Vaccinia Virus protein VP39"/>
    <property type="match status" value="1"/>
</dbReference>
<dbReference type="EMBL" id="MCGH01000002">
    <property type="protein sequence ID" value="ODM05188.1"/>
    <property type="molecule type" value="Genomic_DNA"/>
</dbReference>
<dbReference type="SUPFAM" id="SSF53335">
    <property type="entry name" value="S-adenosyl-L-methionine-dependent methyltransferases"/>
    <property type="match status" value="1"/>
</dbReference>
<name>A0A1E3A8Z8_9FIRM</name>
<reference evidence="3 4" key="1">
    <citation type="submission" date="2016-07" db="EMBL/GenBank/DDBJ databases">
        <title>Characterization of isolates of Eisenbergiella tayi derived from blood cultures, using whole genome sequencing.</title>
        <authorList>
            <person name="Burdz T."/>
            <person name="Wiebe D."/>
            <person name="Huynh C."/>
            <person name="Bernard K."/>
        </authorList>
    </citation>
    <scope>NUCLEOTIDE SEQUENCE [LARGE SCALE GENOMIC DNA]</scope>
    <source>
        <strain evidence="3 4">NML 110608</strain>
    </source>
</reference>
<dbReference type="PANTHER" id="PTHR46558:SF11">
    <property type="entry name" value="HTH-TYPE TRANSCRIPTIONAL REGULATOR XRE"/>
    <property type="match status" value="1"/>
</dbReference>
<dbReference type="Pfam" id="PF13649">
    <property type="entry name" value="Methyltransf_25"/>
    <property type="match status" value="1"/>
</dbReference>
<dbReference type="CDD" id="cd00093">
    <property type="entry name" value="HTH_XRE"/>
    <property type="match status" value="1"/>
</dbReference>
<evidence type="ECO:0000256" key="1">
    <source>
        <dbReference type="ARBA" id="ARBA00023125"/>
    </source>
</evidence>
<dbReference type="Proteomes" id="UP000094067">
    <property type="component" value="Unassembled WGS sequence"/>
</dbReference>
<keyword evidence="3" id="KW-0808">Transferase</keyword>
<keyword evidence="1" id="KW-0238">DNA-binding</keyword>
<feature type="domain" description="HTH cro/C1-type" evidence="2">
    <location>
        <begin position="9"/>
        <end position="63"/>
    </location>
</feature>
<dbReference type="InterPro" id="IPR029063">
    <property type="entry name" value="SAM-dependent_MTases_sf"/>
</dbReference>
<keyword evidence="3" id="KW-0489">Methyltransferase</keyword>
<gene>
    <name evidence="3" type="primary">tehB_1</name>
    <name evidence="3" type="ORF">BEI61_01071</name>
</gene>
<evidence type="ECO:0000313" key="4">
    <source>
        <dbReference type="Proteomes" id="UP000094067"/>
    </source>
</evidence>
<organism evidence="3 4">
    <name type="scientific">Eisenbergiella tayi</name>
    <dbReference type="NCBI Taxonomy" id="1432052"/>
    <lineage>
        <taxon>Bacteria</taxon>
        <taxon>Bacillati</taxon>
        <taxon>Bacillota</taxon>
        <taxon>Clostridia</taxon>
        <taxon>Lachnospirales</taxon>
        <taxon>Lachnospiraceae</taxon>
        <taxon>Eisenbergiella</taxon>
    </lineage>
</organism>
<dbReference type="PATRIC" id="fig|1432052.4.peg.1206"/>
<accession>A0A1E3A8Z8</accession>
<comment type="caution">
    <text evidence="3">The sequence shown here is derived from an EMBL/GenBank/DDBJ whole genome shotgun (WGS) entry which is preliminary data.</text>
</comment>
<dbReference type="Gene3D" id="1.10.260.40">
    <property type="entry name" value="lambda repressor-like DNA-binding domains"/>
    <property type="match status" value="1"/>
</dbReference>
<dbReference type="GO" id="GO:0003677">
    <property type="term" value="F:DNA binding"/>
    <property type="evidence" value="ECO:0007669"/>
    <property type="project" value="UniProtKB-KW"/>
</dbReference>
<dbReference type="RefSeq" id="WP_069151542.1">
    <property type="nucleotide sequence ID" value="NZ_MCGH01000002.1"/>
</dbReference>
<dbReference type="Pfam" id="PF01381">
    <property type="entry name" value="HTH_3"/>
    <property type="match status" value="1"/>
</dbReference>
<dbReference type="InterPro" id="IPR010982">
    <property type="entry name" value="Lambda_DNA-bd_dom_sf"/>
</dbReference>
<dbReference type="AlphaFoldDB" id="A0A1E3A8Z8"/>
<evidence type="ECO:0000313" key="3">
    <source>
        <dbReference type="EMBL" id="ODM05188.1"/>
    </source>
</evidence>
<protein>
    <submittedName>
        <fullName evidence="3">Putative S-adenosyl-L-methionine-dependent methyltransferase TehB</fullName>
        <ecNumber evidence="3">2.1.1.-</ecNumber>
    </submittedName>
</protein>
<dbReference type="CDD" id="cd02440">
    <property type="entry name" value="AdoMet_MTases"/>
    <property type="match status" value="1"/>
</dbReference>
<dbReference type="SUPFAM" id="SSF47413">
    <property type="entry name" value="lambda repressor-like DNA-binding domains"/>
    <property type="match status" value="1"/>
</dbReference>